<dbReference type="PANTHER" id="PTHR45864">
    <property type="entry name" value="SLINGSHOT PROTEIN PHOSPHATASE HOMOLOG"/>
    <property type="match status" value="1"/>
</dbReference>
<dbReference type="AlphaFoldDB" id="A0A182SB63"/>
<feature type="domain" description="Slingshot N-terminal" evidence="2">
    <location>
        <begin position="258"/>
        <end position="370"/>
    </location>
</feature>
<reference evidence="4" key="1">
    <citation type="submission" date="2013-09" db="EMBL/GenBank/DDBJ databases">
        <title>The Genome Sequence of Anopheles maculatus species B.</title>
        <authorList>
            <consortium name="The Broad Institute Genomics Platform"/>
            <person name="Neafsey D.E."/>
            <person name="Besansky N."/>
            <person name="Howell P."/>
            <person name="Walton C."/>
            <person name="Young S.K."/>
            <person name="Zeng Q."/>
            <person name="Gargeya S."/>
            <person name="Fitzgerald M."/>
            <person name="Haas B."/>
            <person name="Abouelleil A."/>
            <person name="Allen A.W."/>
            <person name="Alvarado L."/>
            <person name="Arachchi H.M."/>
            <person name="Berlin A.M."/>
            <person name="Chapman S.B."/>
            <person name="Gainer-Dewar J."/>
            <person name="Goldberg J."/>
            <person name="Griggs A."/>
            <person name="Gujja S."/>
            <person name="Hansen M."/>
            <person name="Howarth C."/>
            <person name="Imamovic A."/>
            <person name="Ireland A."/>
            <person name="Larimer J."/>
            <person name="McCowan C."/>
            <person name="Murphy C."/>
            <person name="Pearson M."/>
            <person name="Poon T.W."/>
            <person name="Priest M."/>
            <person name="Roberts A."/>
            <person name="Saif S."/>
            <person name="Shea T."/>
            <person name="Sisk P."/>
            <person name="Sykes S."/>
            <person name="Wortman J."/>
            <person name="Nusbaum C."/>
            <person name="Birren B."/>
        </authorList>
    </citation>
    <scope>NUCLEOTIDE SEQUENCE [LARGE SCALE GENOMIC DNA]</scope>
    <source>
        <strain evidence="4">maculatus3</strain>
    </source>
</reference>
<proteinExistence type="predicted"/>
<dbReference type="InterPro" id="IPR043587">
    <property type="entry name" value="Phosphatase_SSH-like"/>
</dbReference>
<dbReference type="EnsemblMetazoa" id="AMAM003277-RA">
    <property type="protein sequence ID" value="AMAM003277-PA"/>
    <property type="gene ID" value="AMAM003277"/>
</dbReference>
<dbReference type="Proteomes" id="UP000075901">
    <property type="component" value="Unassembled WGS sequence"/>
</dbReference>
<feature type="region of interest" description="Disordered" evidence="1">
    <location>
        <begin position="69"/>
        <end position="89"/>
    </location>
</feature>
<dbReference type="InterPro" id="IPR043588">
    <property type="entry name" value="SSH-N"/>
</dbReference>
<dbReference type="GO" id="GO:0016791">
    <property type="term" value="F:phosphatase activity"/>
    <property type="evidence" value="ECO:0007669"/>
    <property type="project" value="InterPro"/>
</dbReference>
<evidence type="ECO:0000313" key="4">
    <source>
        <dbReference type="Proteomes" id="UP000075901"/>
    </source>
</evidence>
<feature type="compositionally biased region" description="Low complexity" evidence="1">
    <location>
        <begin position="71"/>
        <end position="89"/>
    </location>
</feature>
<sequence>MVGSNEHLRASCEDQVTVTNTTAGCGSVNVSDSCSVDSILNDESANRYVAGVVETGEVTSKRHNTGTLYLTGSSSSNSTGSTSNGNISSWPLPATTTATFTTIPSASQQQHVGGRLTCSTLSGTVAAASHIRHSSCTSETFAGIDTFVSSVDSCGLNVGPVGTGRLPDESDVPCRDDQCDSKTNSRLIDSTTTTAEPGITDSDSNFVCESFATPSGPDDLTLCDKRDSESNESAIAFCQGQGLQSQQYQNQHSISNSAITTVEGGKKIEESCLLGIDCNERTTVGLVLKVLADTSIRLDGDGGFSVSSCGKQHIFKPVSVQAMWSALQTLHKASFKAREHNFFAGGPSHDWVSYYEAHIDSDRSCLNEWNAMDSLESRRPPSPGSIRSK</sequence>
<name>A0A182SB63_9DIPT</name>
<reference evidence="3" key="2">
    <citation type="submission" date="2020-05" db="UniProtKB">
        <authorList>
            <consortium name="EnsemblMetazoa"/>
        </authorList>
    </citation>
    <scope>IDENTIFICATION</scope>
    <source>
        <strain evidence="3">maculatus3</strain>
    </source>
</reference>
<accession>A0A182SB63</accession>
<dbReference type="Pfam" id="PF23040">
    <property type="entry name" value="PH_SSH1-like_1st"/>
    <property type="match status" value="1"/>
</dbReference>
<evidence type="ECO:0000256" key="1">
    <source>
        <dbReference type="SAM" id="MobiDB-lite"/>
    </source>
</evidence>
<keyword evidence="4" id="KW-1185">Reference proteome</keyword>
<dbReference type="GO" id="GO:0030837">
    <property type="term" value="P:negative regulation of actin filament polymerization"/>
    <property type="evidence" value="ECO:0007669"/>
    <property type="project" value="InterPro"/>
</dbReference>
<dbReference type="PANTHER" id="PTHR45864:SF2">
    <property type="entry name" value="PROTEIN PHOSPHATASE SLINGSHOT"/>
    <property type="match status" value="1"/>
</dbReference>
<evidence type="ECO:0000313" key="3">
    <source>
        <dbReference type="EnsemblMetazoa" id="AMAM003277-PA"/>
    </source>
</evidence>
<organism evidence="3 4">
    <name type="scientific">Anopheles maculatus</name>
    <dbReference type="NCBI Taxonomy" id="74869"/>
    <lineage>
        <taxon>Eukaryota</taxon>
        <taxon>Metazoa</taxon>
        <taxon>Ecdysozoa</taxon>
        <taxon>Arthropoda</taxon>
        <taxon>Hexapoda</taxon>
        <taxon>Insecta</taxon>
        <taxon>Pterygota</taxon>
        <taxon>Neoptera</taxon>
        <taxon>Endopterygota</taxon>
        <taxon>Diptera</taxon>
        <taxon>Nematocera</taxon>
        <taxon>Culicoidea</taxon>
        <taxon>Culicidae</taxon>
        <taxon>Anophelinae</taxon>
        <taxon>Anopheles</taxon>
        <taxon>Anopheles maculatus group</taxon>
    </lineage>
</organism>
<dbReference type="VEuPathDB" id="VectorBase:AMAM003277"/>
<protein>
    <recommendedName>
        <fullName evidence="2">Slingshot N-terminal domain-containing protein</fullName>
    </recommendedName>
</protein>
<evidence type="ECO:0000259" key="2">
    <source>
        <dbReference type="Pfam" id="PF23040"/>
    </source>
</evidence>
<dbReference type="GO" id="GO:0003779">
    <property type="term" value="F:actin binding"/>
    <property type="evidence" value="ECO:0007669"/>
    <property type="project" value="InterPro"/>
</dbReference>